<keyword evidence="1" id="KW-0949">S-adenosyl-L-methionine</keyword>
<evidence type="ECO:0000256" key="4">
    <source>
        <dbReference type="ARBA" id="ARBA00023014"/>
    </source>
</evidence>
<evidence type="ECO:0000256" key="1">
    <source>
        <dbReference type="ARBA" id="ARBA00022691"/>
    </source>
</evidence>
<keyword evidence="4" id="KW-0411">Iron-sulfur</keyword>
<dbReference type="GO" id="GO:0003824">
    <property type="term" value="F:catalytic activity"/>
    <property type="evidence" value="ECO:0007669"/>
    <property type="project" value="InterPro"/>
</dbReference>
<dbReference type="InterPro" id="IPR006638">
    <property type="entry name" value="Elp3/MiaA/NifB-like_rSAM"/>
</dbReference>
<dbReference type="InterPro" id="IPR010994">
    <property type="entry name" value="RuvA_2-like"/>
</dbReference>
<dbReference type="InterPro" id="IPR013785">
    <property type="entry name" value="Aldolase_TIM"/>
</dbReference>
<dbReference type="Gene3D" id="3.20.20.70">
    <property type="entry name" value="Aldolase class I"/>
    <property type="match status" value="1"/>
</dbReference>
<keyword evidence="3" id="KW-0408">Iron</keyword>
<dbReference type="eggNOG" id="COG4277">
    <property type="taxonomic scope" value="Bacteria"/>
</dbReference>
<keyword evidence="2" id="KW-0479">Metal-binding</keyword>
<dbReference type="KEGG" id="cap:CLDAP_29890"/>
<dbReference type="STRING" id="926550.CLDAP_29890"/>
<dbReference type="SUPFAM" id="SSF102114">
    <property type="entry name" value="Radical SAM enzymes"/>
    <property type="match status" value="1"/>
</dbReference>
<dbReference type="SUPFAM" id="SSF47781">
    <property type="entry name" value="RuvA domain 2-like"/>
    <property type="match status" value="1"/>
</dbReference>
<dbReference type="EMBL" id="AP012337">
    <property type="protein sequence ID" value="BAM01029.1"/>
    <property type="molecule type" value="Genomic_DNA"/>
</dbReference>
<feature type="domain" description="Radical SAM core" evidence="6">
    <location>
        <begin position="38"/>
        <end position="273"/>
    </location>
</feature>
<accession>I0I6Z1</accession>
<organism evidence="7 8">
    <name type="scientific">Caldilinea aerophila (strain DSM 14535 / JCM 11387 / NBRC 104270 / STL-6-O1)</name>
    <dbReference type="NCBI Taxonomy" id="926550"/>
    <lineage>
        <taxon>Bacteria</taxon>
        <taxon>Bacillati</taxon>
        <taxon>Chloroflexota</taxon>
        <taxon>Caldilineae</taxon>
        <taxon>Caldilineales</taxon>
        <taxon>Caldilineaceae</taxon>
        <taxon>Caldilinea</taxon>
    </lineage>
</organism>
<dbReference type="GO" id="GO:0051536">
    <property type="term" value="F:iron-sulfur cluster binding"/>
    <property type="evidence" value="ECO:0007669"/>
    <property type="project" value="UniProtKB-KW"/>
</dbReference>
<dbReference type="PROSITE" id="PS51918">
    <property type="entry name" value="RADICAL_SAM"/>
    <property type="match status" value="1"/>
</dbReference>
<evidence type="ECO:0000256" key="2">
    <source>
        <dbReference type="ARBA" id="ARBA00022723"/>
    </source>
</evidence>
<evidence type="ECO:0000313" key="8">
    <source>
        <dbReference type="Proteomes" id="UP000007880"/>
    </source>
</evidence>
<gene>
    <name evidence="7" type="ordered locus">CLDAP_29890</name>
</gene>
<dbReference type="SFLD" id="SFLDS00029">
    <property type="entry name" value="Radical_SAM"/>
    <property type="match status" value="1"/>
</dbReference>
<dbReference type="Proteomes" id="UP000007880">
    <property type="component" value="Chromosome"/>
</dbReference>
<dbReference type="InterPro" id="IPR023874">
    <property type="entry name" value="DNA_rSAM_put"/>
</dbReference>
<evidence type="ECO:0000256" key="3">
    <source>
        <dbReference type="ARBA" id="ARBA00023004"/>
    </source>
</evidence>
<evidence type="ECO:0000313" key="7">
    <source>
        <dbReference type="EMBL" id="BAM01029.1"/>
    </source>
</evidence>
<dbReference type="GO" id="GO:0046872">
    <property type="term" value="F:metal ion binding"/>
    <property type="evidence" value="ECO:0007669"/>
    <property type="project" value="UniProtKB-KW"/>
</dbReference>
<dbReference type="SFLD" id="SFLDG01102">
    <property type="entry name" value="Uncharacterised_Radical_SAM_Su"/>
    <property type="match status" value="1"/>
</dbReference>
<dbReference type="SMART" id="SM00729">
    <property type="entry name" value="Elp3"/>
    <property type="match status" value="1"/>
</dbReference>
<dbReference type="Pfam" id="PF12836">
    <property type="entry name" value="HHH_3"/>
    <property type="match status" value="1"/>
</dbReference>
<dbReference type="GO" id="GO:0003677">
    <property type="term" value="F:DNA binding"/>
    <property type="evidence" value="ECO:0007669"/>
    <property type="project" value="InterPro"/>
</dbReference>
<reference evidence="7 8" key="1">
    <citation type="submission" date="2012-02" db="EMBL/GenBank/DDBJ databases">
        <title>Complete genome sequence of Caldilinea aerophila DSM 14535 (= NBRC 102666).</title>
        <authorList>
            <person name="Oguchi A."/>
            <person name="Hosoyama A."/>
            <person name="Sekine M."/>
            <person name="Fukai R."/>
            <person name="Kato Y."/>
            <person name="Nakamura S."/>
            <person name="Hanada S."/>
            <person name="Yamazaki S."/>
            <person name="Fujita N."/>
        </authorList>
    </citation>
    <scope>NUCLEOTIDE SEQUENCE [LARGE SCALE GENOMIC DNA]</scope>
    <source>
        <strain evidence="8">DSM 14535 / JCM 11387 / NBRC 104270 / STL-6-O1</strain>
    </source>
</reference>
<protein>
    <recommendedName>
        <fullName evidence="6">Radical SAM core domain-containing protein</fullName>
    </recommendedName>
</protein>
<evidence type="ECO:0000256" key="5">
    <source>
        <dbReference type="SAM" id="MobiDB-lite"/>
    </source>
</evidence>
<dbReference type="SMART" id="SM00278">
    <property type="entry name" value="HhH1"/>
    <property type="match status" value="1"/>
</dbReference>
<dbReference type="InterPro" id="IPR007197">
    <property type="entry name" value="rSAM"/>
</dbReference>
<name>I0I6Z1_CALAS</name>
<evidence type="ECO:0000259" key="6">
    <source>
        <dbReference type="PROSITE" id="PS51918"/>
    </source>
</evidence>
<dbReference type="AlphaFoldDB" id="I0I6Z1"/>
<dbReference type="Pfam" id="PF04055">
    <property type="entry name" value="Radical_SAM"/>
    <property type="match status" value="1"/>
</dbReference>
<dbReference type="InterPro" id="IPR058240">
    <property type="entry name" value="rSAM_sf"/>
</dbReference>
<dbReference type="HOGENOM" id="CLU_033784_1_0_0"/>
<proteinExistence type="predicted"/>
<feature type="region of interest" description="Disordered" evidence="5">
    <location>
        <begin position="1"/>
        <end position="32"/>
    </location>
</feature>
<dbReference type="InterPro" id="IPR003583">
    <property type="entry name" value="Hlx-hairpin-Hlx_DNA-bd_motif"/>
</dbReference>
<sequence length="368" mass="41785">MDDALRFEPAGDQPTGERAAPSRAPKPLPCISEVTTPTGKKPILKAMMTTACERNCFYCPFRAGRTKTQRITYTPDEMARTYDTIQRAGLVDGLFLSSGIIKGGVSTQDKLLDTAEILRKRYNYRGYIHLKIMPGAEYDQVRRAMQLADRVSINLEGATAQRLAALAPKKDYWNELFPRLQWMSELRRKEGLRASIVTQFVVGAVGDTDLELLQVSEHLYSRLGLRRTYFVAFHPVIQTPFESLPPVSPQREFRLYQASFLLRDYGWSVEDLPFLRDGNLPLDVDPKLAWAREHLRERPVDVNQAERHELLRIPGIGPKLADAILAARHRGRIREIGHLVALGLRDVEKASPFLLLDGKPATQQLRLW</sequence>
<dbReference type="Gene3D" id="1.10.150.320">
    <property type="entry name" value="Photosystem II 12 kDa extrinsic protein"/>
    <property type="match status" value="1"/>
</dbReference>
<dbReference type="GO" id="GO:0006281">
    <property type="term" value="P:DNA repair"/>
    <property type="evidence" value="ECO:0007669"/>
    <property type="project" value="InterPro"/>
</dbReference>
<keyword evidence="8" id="KW-1185">Reference proteome</keyword>